<dbReference type="PATRIC" id="fig|1310607.3.peg.406"/>
<reference evidence="2 3" key="1">
    <citation type="submission" date="2014-02" db="EMBL/GenBank/DDBJ databases">
        <title>Comparative genomics and transcriptomics to identify genetic mechanisms underlying the emergence of carbapenem resistant Acinetobacter baumannii (CRAb).</title>
        <authorList>
            <person name="Harris A.D."/>
            <person name="Johnson K.J."/>
            <person name="George J."/>
            <person name="Shefchek K."/>
            <person name="Daugherty S.C."/>
            <person name="Parankush S."/>
            <person name="Sadzewicz L."/>
            <person name="Tallon L."/>
            <person name="Sengamalay N."/>
            <person name="Hazen T.H."/>
            <person name="Rasko D.A."/>
        </authorList>
    </citation>
    <scope>NUCLEOTIDE SEQUENCE [LARGE SCALE GENOMIC DNA]</scope>
    <source>
        <strain evidence="2 3">625974</strain>
    </source>
</reference>
<evidence type="ECO:0000313" key="2">
    <source>
        <dbReference type="EMBL" id="EXC09567.1"/>
    </source>
</evidence>
<protein>
    <submittedName>
        <fullName evidence="2">Putative signal peptide-containing protein</fullName>
    </submittedName>
</protein>
<evidence type="ECO:0000256" key="1">
    <source>
        <dbReference type="SAM" id="MobiDB-lite"/>
    </source>
</evidence>
<feature type="compositionally biased region" description="Basic and acidic residues" evidence="1">
    <location>
        <begin position="91"/>
        <end position="103"/>
    </location>
</feature>
<feature type="compositionally biased region" description="Polar residues" evidence="1">
    <location>
        <begin position="34"/>
        <end position="50"/>
    </location>
</feature>
<dbReference type="AlphaFoldDB" id="A0A009PM56"/>
<proteinExistence type="predicted"/>
<dbReference type="EMBL" id="JEXD01000002">
    <property type="protein sequence ID" value="EXC09567.1"/>
    <property type="molecule type" value="Genomic_DNA"/>
</dbReference>
<sequence>MMKIIASLLVIVGLIAVVLYFKPTSGASDVFNSALHETNSPQPDTSSSLSKLKEPTQPKNVSLNSNHSQSVSADTVPFYDTKSDPSIQPIDPEKDPANEIKAK</sequence>
<dbReference type="Proteomes" id="UP000021108">
    <property type="component" value="Unassembled WGS sequence"/>
</dbReference>
<comment type="caution">
    <text evidence="2">The sequence shown here is derived from an EMBL/GenBank/DDBJ whole genome shotgun (WGS) entry which is preliminary data.</text>
</comment>
<feature type="region of interest" description="Disordered" evidence="1">
    <location>
        <begin position="34"/>
        <end position="103"/>
    </location>
</feature>
<accession>A0A009PM56</accession>
<organism evidence="2 3">
    <name type="scientific">Acinetobacter baumannii 625974</name>
    <dbReference type="NCBI Taxonomy" id="1310607"/>
    <lineage>
        <taxon>Bacteria</taxon>
        <taxon>Pseudomonadati</taxon>
        <taxon>Pseudomonadota</taxon>
        <taxon>Gammaproteobacteria</taxon>
        <taxon>Moraxellales</taxon>
        <taxon>Moraxellaceae</taxon>
        <taxon>Acinetobacter</taxon>
        <taxon>Acinetobacter calcoaceticus/baumannii complex</taxon>
    </lineage>
</organism>
<evidence type="ECO:0000313" key="3">
    <source>
        <dbReference type="Proteomes" id="UP000021108"/>
    </source>
</evidence>
<name>A0A009PM56_ACIBA</name>
<feature type="compositionally biased region" description="Polar residues" evidence="1">
    <location>
        <begin position="57"/>
        <end position="73"/>
    </location>
</feature>
<gene>
    <name evidence="2" type="ORF">J506_0415</name>
</gene>